<name>A0A6A7K7W6_9FIRM</name>
<sequence>MSVETLEKLISKFDLDEDKFNRIKEKVEKITKVLEDNGVVFQEHFQVGYYSHMISLVKRLEENEEMIPFGEEVLNEIGLESMDLSHRVLKPLFVEYNRELDRSEAILVAIHIQTAKNTMEGGE</sequence>
<evidence type="ECO:0000313" key="2">
    <source>
        <dbReference type="EMBL" id="MPW25579.1"/>
    </source>
</evidence>
<evidence type="ECO:0000259" key="1">
    <source>
        <dbReference type="PROSITE" id="PS51372"/>
    </source>
</evidence>
<protein>
    <submittedName>
        <fullName evidence="2">PRD domain-containing protein</fullName>
    </submittedName>
</protein>
<dbReference type="SUPFAM" id="SSF63520">
    <property type="entry name" value="PTS-regulatory domain, PRD"/>
    <property type="match status" value="1"/>
</dbReference>
<keyword evidence="3" id="KW-1185">Reference proteome</keyword>
<gene>
    <name evidence="2" type="ORF">GC105_07230</name>
</gene>
<feature type="domain" description="PRD" evidence="1">
    <location>
        <begin position="14"/>
        <end position="122"/>
    </location>
</feature>
<organism evidence="2 3">
    <name type="scientific">Alkalibaculum sporogenes</name>
    <dbReference type="NCBI Taxonomy" id="2655001"/>
    <lineage>
        <taxon>Bacteria</taxon>
        <taxon>Bacillati</taxon>
        <taxon>Bacillota</taxon>
        <taxon>Clostridia</taxon>
        <taxon>Eubacteriales</taxon>
        <taxon>Eubacteriaceae</taxon>
        <taxon>Alkalibaculum</taxon>
    </lineage>
</organism>
<dbReference type="GO" id="GO:0006355">
    <property type="term" value="P:regulation of DNA-templated transcription"/>
    <property type="evidence" value="ECO:0007669"/>
    <property type="project" value="InterPro"/>
</dbReference>
<dbReference type="InterPro" id="IPR036634">
    <property type="entry name" value="PRD_sf"/>
</dbReference>
<dbReference type="Proteomes" id="UP000440004">
    <property type="component" value="Unassembled WGS sequence"/>
</dbReference>
<proteinExistence type="predicted"/>
<dbReference type="EMBL" id="WHNX01000009">
    <property type="protein sequence ID" value="MPW25579.1"/>
    <property type="molecule type" value="Genomic_DNA"/>
</dbReference>
<dbReference type="PROSITE" id="PS51372">
    <property type="entry name" value="PRD_2"/>
    <property type="match status" value="1"/>
</dbReference>
<reference evidence="2 3" key="1">
    <citation type="submission" date="2019-10" db="EMBL/GenBank/DDBJ databases">
        <title>Alkalibaculum tamaniensis sp.nov., a new alkaliphilic acetogen, isolated on methoxylated aromatics from a mud volcano.</title>
        <authorList>
            <person name="Khomyakova M.A."/>
            <person name="Merkel A.Y."/>
            <person name="Bonch-Osmolovskaya E.A."/>
            <person name="Slobodkin A.I."/>
        </authorList>
    </citation>
    <scope>NUCLEOTIDE SEQUENCE [LARGE SCALE GENOMIC DNA]</scope>
    <source>
        <strain evidence="2 3">M08DMB</strain>
    </source>
</reference>
<evidence type="ECO:0000313" key="3">
    <source>
        <dbReference type="Proteomes" id="UP000440004"/>
    </source>
</evidence>
<dbReference type="AlphaFoldDB" id="A0A6A7K7W6"/>
<dbReference type="Gene3D" id="1.10.1790.10">
    <property type="entry name" value="PRD domain"/>
    <property type="match status" value="1"/>
</dbReference>
<comment type="caution">
    <text evidence="2">The sequence shown here is derived from an EMBL/GenBank/DDBJ whole genome shotgun (WGS) entry which is preliminary data.</text>
</comment>
<accession>A0A6A7K7W6</accession>
<dbReference type="InterPro" id="IPR011608">
    <property type="entry name" value="PRD"/>
</dbReference>
<dbReference type="RefSeq" id="WP_152803184.1">
    <property type="nucleotide sequence ID" value="NZ_WHNX01000009.1"/>
</dbReference>